<reference evidence="3" key="1">
    <citation type="journal article" date="2019" name="Int. J. Syst. Evol. Microbiol.">
        <title>The Global Catalogue of Microorganisms (GCM) 10K type strain sequencing project: providing services to taxonomists for standard genome sequencing and annotation.</title>
        <authorList>
            <consortium name="The Broad Institute Genomics Platform"/>
            <consortium name="The Broad Institute Genome Sequencing Center for Infectious Disease"/>
            <person name="Wu L."/>
            <person name="Ma J."/>
        </authorList>
    </citation>
    <scope>NUCLEOTIDE SEQUENCE [LARGE SCALE GENOMIC DNA]</scope>
    <source>
        <strain evidence="3">DFY28</strain>
    </source>
</reference>
<comment type="caution">
    <text evidence="2">The sequence shown here is derived from an EMBL/GenBank/DDBJ whole genome shotgun (WGS) entry which is preliminary data.</text>
</comment>
<dbReference type="Pfam" id="PF12697">
    <property type="entry name" value="Abhydrolase_6"/>
    <property type="match status" value="1"/>
</dbReference>
<evidence type="ECO:0000313" key="2">
    <source>
        <dbReference type="EMBL" id="MFC6152389.1"/>
    </source>
</evidence>
<name>A0ABW1QSD9_9ACTN</name>
<keyword evidence="3" id="KW-1185">Reference proteome</keyword>
<protein>
    <submittedName>
        <fullName evidence="2">Alpha/beta fold hydrolase</fullName>
    </submittedName>
</protein>
<dbReference type="RefSeq" id="WP_128220625.1">
    <property type="nucleotide sequence ID" value="NZ_CP034929.1"/>
</dbReference>
<feature type="domain" description="AB hydrolase-1" evidence="1">
    <location>
        <begin position="5"/>
        <end position="221"/>
    </location>
</feature>
<proteinExistence type="predicted"/>
<accession>A0ABW1QSD9</accession>
<dbReference type="InterPro" id="IPR000073">
    <property type="entry name" value="AB_hydrolase_1"/>
</dbReference>
<dbReference type="SUPFAM" id="SSF53474">
    <property type="entry name" value="alpha/beta-Hydrolases"/>
    <property type="match status" value="1"/>
</dbReference>
<evidence type="ECO:0000313" key="3">
    <source>
        <dbReference type="Proteomes" id="UP001596098"/>
    </source>
</evidence>
<dbReference type="Gene3D" id="3.40.50.1820">
    <property type="entry name" value="alpha/beta hydrolase"/>
    <property type="match status" value="1"/>
</dbReference>
<dbReference type="InterPro" id="IPR029058">
    <property type="entry name" value="AB_hydrolase_fold"/>
</dbReference>
<dbReference type="Proteomes" id="UP001596098">
    <property type="component" value="Unassembled WGS sequence"/>
</dbReference>
<sequence>MKRPFLLVHGAFRGGWSWARVRPGLVAAGHDVHAPSLPGCGERYIEGEAILSLDVWVDALERLVVAEDLHELVLVGHSQGGIVTAALAARVPERIAVLVHLDAAVLARGERAVDLTGMGGHLPPRDFWVPARPLVAAADLDEETAAWASARLTPTPMGPSLDVVPDVPEEVDVRTWFCSGTPQGFPSTVSRRRMDEAGLAYDVLDCGHDAPLVAPDRVVEALLAAADLSEHSGARPESH</sequence>
<dbReference type="PANTHER" id="PTHR10992:SF872">
    <property type="entry name" value="METHYLESTERASE 11, CHLOROPLASTIC-RELATED"/>
    <property type="match status" value="1"/>
</dbReference>
<dbReference type="GO" id="GO:0016787">
    <property type="term" value="F:hydrolase activity"/>
    <property type="evidence" value="ECO:0007669"/>
    <property type="project" value="UniProtKB-KW"/>
</dbReference>
<evidence type="ECO:0000259" key="1">
    <source>
        <dbReference type="Pfam" id="PF12697"/>
    </source>
</evidence>
<keyword evidence="2" id="KW-0378">Hydrolase</keyword>
<dbReference type="InterPro" id="IPR045889">
    <property type="entry name" value="MES/HNL"/>
</dbReference>
<dbReference type="EMBL" id="JBHSQI010000001">
    <property type="protein sequence ID" value="MFC6152389.1"/>
    <property type="molecule type" value="Genomic_DNA"/>
</dbReference>
<organism evidence="2 3">
    <name type="scientific">Nocardioides yefusunii</name>
    <dbReference type="NCBI Taxonomy" id="2500546"/>
    <lineage>
        <taxon>Bacteria</taxon>
        <taxon>Bacillati</taxon>
        <taxon>Actinomycetota</taxon>
        <taxon>Actinomycetes</taxon>
        <taxon>Propionibacteriales</taxon>
        <taxon>Nocardioidaceae</taxon>
        <taxon>Nocardioides</taxon>
    </lineage>
</organism>
<gene>
    <name evidence="2" type="ORF">ACFPWU_01755</name>
</gene>
<dbReference type="PANTHER" id="PTHR10992">
    <property type="entry name" value="METHYLESTERASE FAMILY MEMBER"/>
    <property type="match status" value="1"/>
</dbReference>